<sequence length="135" mass="14850">MKRLYLTVVALLSMTMTFAGDKNGMDAAGANTAATSATMAKADSTASYDISYNLRRLGETLGLTLDQMNSVEALNRIFRGDLKTAVEADKANRKALMDSAVEKDMKYMSYVLTPEQFDKYQTLINTTLANRGLEK</sequence>
<comment type="caution">
    <text evidence="2">The sequence shown here is derived from an EMBL/GenBank/DDBJ whole genome shotgun (WGS) entry which is preliminary data.</text>
</comment>
<evidence type="ECO:0008006" key="4">
    <source>
        <dbReference type="Google" id="ProtNLM"/>
    </source>
</evidence>
<keyword evidence="1" id="KW-0732">Signal</keyword>
<evidence type="ECO:0000313" key="3">
    <source>
        <dbReference type="Proteomes" id="UP000764045"/>
    </source>
</evidence>
<dbReference type="RefSeq" id="WP_205109934.1">
    <property type="nucleotide sequence ID" value="NZ_JACJJL010000014.1"/>
</dbReference>
<evidence type="ECO:0000256" key="1">
    <source>
        <dbReference type="SAM" id="SignalP"/>
    </source>
</evidence>
<feature type="chain" id="PRO_5036851954" description="DUF4168 domain-containing protein" evidence="1">
    <location>
        <begin position="20"/>
        <end position="135"/>
    </location>
</feature>
<gene>
    <name evidence="2" type="ORF">H6B30_09455</name>
</gene>
<organism evidence="2 3">
    <name type="scientific">Marseilla massiliensis</name>
    <dbReference type="NCBI Taxonomy" id="1841864"/>
    <lineage>
        <taxon>Bacteria</taxon>
        <taxon>Pseudomonadati</taxon>
        <taxon>Bacteroidota</taxon>
        <taxon>Bacteroidia</taxon>
        <taxon>Bacteroidales</taxon>
        <taxon>Prevotellaceae</taxon>
        <taxon>Marseilla</taxon>
    </lineage>
</organism>
<reference evidence="2 3" key="1">
    <citation type="journal article" date="2021" name="Sci. Rep.">
        <title>The distribution of antibiotic resistance genes in chicken gut microbiota commensals.</title>
        <authorList>
            <person name="Juricova H."/>
            <person name="Matiasovicova J."/>
            <person name="Kubasova T."/>
            <person name="Cejkova D."/>
            <person name="Rychlik I."/>
        </authorList>
    </citation>
    <scope>NUCLEOTIDE SEQUENCE [LARGE SCALE GENOMIC DNA]</scope>
    <source>
        <strain evidence="2 3">An819</strain>
    </source>
</reference>
<dbReference type="EMBL" id="JACJJL010000014">
    <property type="protein sequence ID" value="MBM6661969.1"/>
    <property type="molecule type" value="Genomic_DNA"/>
</dbReference>
<evidence type="ECO:0000313" key="2">
    <source>
        <dbReference type="EMBL" id="MBM6661969.1"/>
    </source>
</evidence>
<name>A0A938WMI9_9BACT</name>
<keyword evidence="3" id="KW-1185">Reference proteome</keyword>
<dbReference type="Proteomes" id="UP000764045">
    <property type="component" value="Unassembled WGS sequence"/>
</dbReference>
<protein>
    <recommendedName>
        <fullName evidence="4">DUF4168 domain-containing protein</fullName>
    </recommendedName>
</protein>
<accession>A0A938WMI9</accession>
<dbReference type="AlphaFoldDB" id="A0A938WMI9"/>
<proteinExistence type="predicted"/>
<feature type="signal peptide" evidence="1">
    <location>
        <begin position="1"/>
        <end position="19"/>
    </location>
</feature>